<keyword evidence="2" id="KW-1133">Transmembrane helix</keyword>
<accession>A0A4S4KM77</accession>
<keyword evidence="2" id="KW-0472">Membrane</keyword>
<feature type="chain" id="PRO_5020441137" description="Mid2 domain-containing protein" evidence="3">
    <location>
        <begin position="22"/>
        <end position="290"/>
    </location>
</feature>
<dbReference type="EMBL" id="SGPJ01000102">
    <property type="protein sequence ID" value="THG98847.1"/>
    <property type="molecule type" value="Genomic_DNA"/>
</dbReference>
<reference evidence="4 5" key="1">
    <citation type="submission" date="2019-02" db="EMBL/GenBank/DDBJ databases">
        <title>Genome sequencing of the rare red list fungi Phlebia centrifuga.</title>
        <authorList>
            <person name="Buettner E."/>
            <person name="Kellner H."/>
        </authorList>
    </citation>
    <scope>NUCLEOTIDE SEQUENCE [LARGE SCALE GENOMIC DNA]</scope>
    <source>
        <strain evidence="4 5">DSM 108282</strain>
    </source>
</reference>
<keyword evidence="3" id="KW-0732">Signal</keyword>
<dbReference type="Proteomes" id="UP000309038">
    <property type="component" value="Unassembled WGS sequence"/>
</dbReference>
<sequence>MSKMLLAGVISLLAASTSVLAVDGVTVVDWQTDVLFLPSLNWKSTVDSPCGTPDYYTSTVNSTVIVPFIGNKVVVDGMQNNASGVLLVAVDDEEPFTQDLFSEDVRCGNFFTYELGNGTHTMSLTLRGATVTGNEGNTTQPVLHLTSITYYVPLADNSESSAGTETATPVPTISPSRKVHVDAIIGAVVGCVVGVILLGGVIFFVHRRRTKGSRHVFDPRANSSANTTEISSRSLATPGAATKLPPYARMEDDYDDKKPQLDVPSLRYTPSSDGLRARSRSPMPDRKSMP</sequence>
<evidence type="ECO:0000256" key="2">
    <source>
        <dbReference type="SAM" id="Phobius"/>
    </source>
</evidence>
<comment type="caution">
    <text evidence="4">The sequence shown here is derived from an EMBL/GenBank/DDBJ whole genome shotgun (WGS) entry which is preliminary data.</text>
</comment>
<feature type="compositionally biased region" description="Basic and acidic residues" evidence="1">
    <location>
        <begin position="249"/>
        <end position="260"/>
    </location>
</feature>
<keyword evidence="5" id="KW-1185">Reference proteome</keyword>
<evidence type="ECO:0000313" key="4">
    <source>
        <dbReference type="EMBL" id="THG98847.1"/>
    </source>
</evidence>
<keyword evidence="2" id="KW-0812">Transmembrane</keyword>
<dbReference type="Gene3D" id="2.60.120.260">
    <property type="entry name" value="Galactose-binding domain-like"/>
    <property type="match status" value="1"/>
</dbReference>
<name>A0A4S4KM77_9APHY</name>
<organism evidence="4 5">
    <name type="scientific">Hermanssonia centrifuga</name>
    <dbReference type="NCBI Taxonomy" id="98765"/>
    <lineage>
        <taxon>Eukaryota</taxon>
        <taxon>Fungi</taxon>
        <taxon>Dikarya</taxon>
        <taxon>Basidiomycota</taxon>
        <taxon>Agaricomycotina</taxon>
        <taxon>Agaricomycetes</taxon>
        <taxon>Polyporales</taxon>
        <taxon>Meruliaceae</taxon>
        <taxon>Hermanssonia</taxon>
    </lineage>
</organism>
<evidence type="ECO:0000256" key="1">
    <source>
        <dbReference type="SAM" id="MobiDB-lite"/>
    </source>
</evidence>
<gene>
    <name evidence="4" type="ORF">EW026_g3408</name>
</gene>
<dbReference type="AlphaFoldDB" id="A0A4S4KM77"/>
<evidence type="ECO:0000313" key="5">
    <source>
        <dbReference type="Proteomes" id="UP000309038"/>
    </source>
</evidence>
<protein>
    <recommendedName>
        <fullName evidence="6">Mid2 domain-containing protein</fullName>
    </recommendedName>
</protein>
<feature type="compositionally biased region" description="Polar residues" evidence="1">
    <location>
        <begin position="221"/>
        <end position="235"/>
    </location>
</feature>
<feature type="region of interest" description="Disordered" evidence="1">
    <location>
        <begin position="216"/>
        <end position="290"/>
    </location>
</feature>
<proteinExistence type="predicted"/>
<feature type="signal peptide" evidence="3">
    <location>
        <begin position="1"/>
        <end position="21"/>
    </location>
</feature>
<evidence type="ECO:0000256" key="3">
    <source>
        <dbReference type="SAM" id="SignalP"/>
    </source>
</evidence>
<evidence type="ECO:0008006" key="6">
    <source>
        <dbReference type="Google" id="ProtNLM"/>
    </source>
</evidence>
<feature type="transmembrane region" description="Helical" evidence="2">
    <location>
        <begin position="183"/>
        <end position="205"/>
    </location>
</feature>